<gene>
    <name evidence="2" type="ORF">RADP37_03974</name>
</gene>
<proteinExistence type="predicted"/>
<protein>
    <submittedName>
        <fullName evidence="2">Uncharacterized protein</fullName>
    </submittedName>
</protein>
<dbReference type="AlphaFoldDB" id="A0A4Y1MU00"/>
<feature type="compositionally biased region" description="Basic and acidic residues" evidence="1">
    <location>
        <begin position="17"/>
        <end position="29"/>
    </location>
</feature>
<evidence type="ECO:0000313" key="2">
    <source>
        <dbReference type="EMBL" id="AWV20914.1"/>
    </source>
</evidence>
<name>A0A4Y1MU00_9PROT</name>
<sequence>MAPAVDVVLRPDPWEQAETRVSRKEEKQRVRAGGTVSPPESVALRRDPASAGANEREVQDPQGPGG</sequence>
<feature type="compositionally biased region" description="Basic and acidic residues" evidence="1">
    <location>
        <begin position="43"/>
        <end position="59"/>
    </location>
</feature>
<evidence type="ECO:0000256" key="1">
    <source>
        <dbReference type="SAM" id="MobiDB-lite"/>
    </source>
</evidence>
<dbReference type="EMBL" id="CP025189">
    <property type="protein sequence ID" value="AWV20914.1"/>
    <property type="molecule type" value="Genomic_DNA"/>
</dbReference>
<accession>A0A4Y1MU00</accession>
<reference evidence="2" key="1">
    <citation type="submission" date="2017-12" db="EMBL/GenBank/DDBJ databases">
        <authorList>
            <person name="Martens C."/>
            <person name="Dahlstrom E."/>
            <person name="Barbian K."/>
            <person name="Sykora L."/>
            <person name="Ricklefs S."/>
            <person name="Bruno D."/>
            <person name="Anzick I."/>
            <person name="Myles I."/>
            <person name="Datta S.K."/>
        </authorList>
    </citation>
    <scope>NUCLEOTIDE SEQUENCE</scope>
    <source>
        <strain evidence="2">AD2</strain>
    </source>
</reference>
<feature type="region of interest" description="Disordered" evidence="1">
    <location>
        <begin position="16"/>
        <end position="66"/>
    </location>
</feature>
<organism evidence="2">
    <name type="scientific">Roseomonas mucosa</name>
    <dbReference type="NCBI Taxonomy" id="207340"/>
    <lineage>
        <taxon>Bacteria</taxon>
        <taxon>Pseudomonadati</taxon>
        <taxon>Pseudomonadota</taxon>
        <taxon>Alphaproteobacteria</taxon>
        <taxon>Acetobacterales</taxon>
        <taxon>Roseomonadaceae</taxon>
        <taxon>Roseomonas</taxon>
    </lineage>
</organism>